<dbReference type="InterPro" id="IPR021889">
    <property type="entry name" value="DUF3500"/>
</dbReference>
<keyword evidence="1" id="KW-0732">Signal</keyword>
<proteinExistence type="predicted"/>
<dbReference type="AlphaFoldDB" id="D6PDB0"/>
<dbReference type="Pfam" id="PF12006">
    <property type="entry name" value="DUF3500"/>
    <property type="match status" value="1"/>
</dbReference>
<evidence type="ECO:0000256" key="1">
    <source>
        <dbReference type="SAM" id="SignalP"/>
    </source>
</evidence>
<sequence length="543" mass="62013">MDINETSHKFSFYKMKILVPIFFCLSLLGQTFAHDPATEMAIAAKNFLDSLDDSEKKKAHFPFSDKERENWHFFPGSFVKPNGRMGLSVKEMSSPQRTLAQTLLSSALSHRGQIEASTVILLENILYENEEREMRNPDLYHYAIFGQPNEAGTWGWRFEGHHLSLNFSLVNGRIFSVTPSFWGASPAKVTEGKHAGLRVLSEEESKAFKFLKSLSPPQKKMAILSDKAPRDIYSGQDNTVNRSTFFPPKGLPITKMNPRQKSWLTELVEVFSAKHRPQVVEQVTSRKPLLHPTETFFSWSGGLTPESGHYYRIQTPDFLFEYANTQNNVNHVHAVWRDFEGDFGRDLLAEHYAENHSKEKGWTSMFDGKTLEGWKANENDDSFSVKNGCIVANAPGRCHLFYQTKKPFKNFEFKTEVMTLPHSNAGVYFHTRFQDEGWPKAGFECQVNNTYHDPKKTASIYGVIDCLEAPANDDEWFTLYIKVDGNHVITKVNDKIVADWTQPDDWKKGANFERILGEGTFALQGHDPGSTVLFRNLFVKRLP</sequence>
<evidence type="ECO:0000259" key="2">
    <source>
        <dbReference type="Pfam" id="PF06439"/>
    </source>
</evidence>
<feature type="domain" description="3-keto-alpha-glucoside-1,2-lyase/3-keto-2-hydroxy-glucal hydratase" evidence="2">
    <location>
        <begin position="361"/>
        <end position="540"/>
    </location>
</feature>
<dbReference type="Gene3D" id="2.60.120.560">
    <property type="entry name" value="Exo-inulinase, domain 1"/>
    <property type="match status" value="1"/>
</dbReference>
<feature type="chain" id="PRO_5003087289" description="3-keto-alpha-glucoside-1,2-lyase/3-keto-2-hydroxy-glucal hydratase domain-containing protein" evidence="1">
    <location>
        <begin position="34"/>
        <end position="543"/>
    </location>
</feature>
<protein>
    <recommendedName>
        <fullName evidence="2">3-keto-alpha-glucoside-1,2-lyase/3-keto-2-hydroxy-glucal hydratase domain-containing protein</fullName>
    </recommendedName>
</protein>
<dbReference type="EMBL" id="GU942994">
    <property type="protein sequence ID" value="ADD93711.1"/>
    <property type="molecule type" value="Genomic_DNA"/>
</dbReference>
<evidence type="ECO:0000313" key="3">
    <source>
        <dbReference type="EMBL" id="ADD93711.1"/>
    </source>
</evidence>
<reference evidence="3" key="1">
    <citation type="journal article" date="2010" name="ISME J.">
        <title>Metagenome of the Mediterranean deep chlorophyll maximum studied by direct and fosmid library 454 pyrosequencing.</title>
        <authorList>
            <person name="Ghai R."/>
            <person name="Martin-Cuadrado A.B."/>
            <person name="Molto A.G."/>
            <person name="Heredia I.G."/>
            <person name="Cabrera R."/>
            <person name="Martin J."/>
            <person name="Verdu M."/>
            <person name="Deschamps P."/>
            <person name="Moreira D."/>
            <person name="Lopez-Garcia P."/>
            <person name="Mira A."/>
            <person name="Rodriguez-Valera F."/>
        </authorList>
    </citation>
    <scope>NUCLEOTIDE SEQUENCE</scope>
</reference>
<accession>D6PDB0</accession>
<feature type="signal peptide" evidence="1">
    <location>
        <begin position="1"/>
        <end position="33"/>
    </location>
</feature>
<dbReference type="Pfam" id="PF06439">
    <property type="entry name" value="3keto-disac_hyd"/>
    <property type="match status" value="1"/>
</dbReference>
<dbReference type="GO" id="GO:0016787">
    <property type="term" value="F:hydrolase activity"/>
    <property type="evidence" value="ECO:0007669"/>
    <property type="project" value="InterPro"/>
</dbReference>
<organism evidence="3">
    <name type="scientific">uncultured marine bacterium MedDCM-OCT-S05-C109</name>
    <dbReference type="NCBI Taxonomy" id="743062"/>
    <lineage>
        <taxon>Bacteria</taxon>
        <taxon>environmental samples</taxon>
    </lineage>
</organism>
<dbReference type="PANTHER" id="PTHR37489:SF1">
    <property type="entry name" value="DUF3500 DOMAIN-CONTAINING PROTEIN"/>
    <property type="match status" value="1"/>
</dbReference>
<name>D6PDB0_9BACT</name>
<dbReference type="PANTHER" id="PTHR37489">
    <property type="entry name" value="DUF3500 DOMAIN-CONTAINING PROTEIN"/>
    <property type="match status" value="1"/>
</dbReference>
<dbReference type="InterPro" id="IPR010496">
    <property type="entry name" value="AL/BT2_dom"/>
</dbReference>